<evidence type="ECO:0000256" key="4">
    <source>
        <dbReference type="ARBA" id="ARBA00022691"/>
    </source>
</evidence>
<evidence type="ECO:0000256" key="8">
    <source>
        <dbReference type="SAM" id="MobiDB-lite"/>
    </source>
</evidence>
<evidence type="ECO:0000256" key="6">
    <source>
        <dbReference type="ARBA" id="ARBA00047422"/>
    </source>
</evidence>
<keyword evidence="10" id="KW-1185">Reference proteome</keyword>
<dbReference type="EMBL" id="JACIHP010000002">
    <property type="protein sequence ID" value="MBB4490603.1"/>
    <property type="molecule type" value="Genomic_DNA"/>
</dbReference>
<name>A0ABR6J6P5_AGRRD</name>
<dbReference type="SUPFAM" id="SSF53335">
    <property type="entry name" value="S-adenosyl-L-methionine-dependent methyltransferases"/>
    <property type="match status" value="1"/>
</dbReference>
<comment type="caution">
    <text evidence="9">The sequence shown here is derived from an EMBL/GenBank/DDBJ whole genome shotgun (WGS) entry which is preliminary data.</text>
</comment>
<dbReference type="InterPro" id="IPR029063">
    <property type="entry name" value="SAM-dependent_MTases_sf"/>
</dbReference>
<dbReference type="PROSITE" id="PS51679">
    <property type="entry name" value="SAM_MT_C5"/>
    <property type="match status" value="1"/>
</dbReference>
<evidence type="ECO:0000256" key="7">
    <source>
        <dbReference type="PROSITE-ProRule" id="PRU01016"/>
    </source>
</evidence>
<evidence type="ECO:0000256" key="3">
    <source>
        <dbReference type="ARBA" id="ARBA00022679"/>
    </source>
</evidence>
<reference evidence="9 10" key="1">
    <citation type="submission" date="2020-08" db="EMBL/GenBank/DDBJ databases">
        <title>Genomic Encyclopedia of Type Strains, Phase IV (KMG-V): Genome sequencing to study the core and pangenomes of soil and plant-associated prokaryotes.</title>
        <authorList>
            <person name="Whitman W."/>
        </authorList>
    </citation>
    <scope>NUCLEOTIDE SEQUENCE [LARGE SCALE GENOMIC DNA]</scope>
    <source>
        <strain evidence="9 10">SEMIA 461</strain>
    </source>
</reference>
<keyword evidence="5" id="KW-0680">Restriction system</keyword>
<keyword evidence="3 7" id="KW-0808">Transferase</keyword>
<evidence type="ECO:0000256" key="2">
    <source>
        <dbReference type="ARBA" id="ARBA00022603"/>
    </source>
</evidence>
<dbReference type="PANTHER" id="PTHR10629:SF52">
    <property type="entry name" value="DNA (CYTOSINE-5)-METHYLTRANSFERASE 1"/>
    <property type="match status" value="1"/>
</dbReference>
<organism evidence="9 10">
    <name type="scientific">Agrobacterium radiobacter</name>
    <dbReference type="NCBI Taxonomy" id="362"/>
    <lineage>
        <taxon>Bacteria</taxon>
        <taxon>Pseudomonadati</taxon>
        <taxon>Pseudomonadota</taxon>
        <taxon>Alphaproteobacteria</taxon>
        <taxon>Hyphomicrobiales</taxon>
        <taxon>Rhizobiaceae</taxon>
        <taxon>Rhizobium/Agrobacterium group</taxon>
        <taxon>Agrobacterium</taxon>
        <taxon>Agrobacterium tumefaciens complex</taxon>
    </lineage>
</organism>
<gene>
    <name evidence="9" type="ORF">GGE40_002434</name>
</gene>
<feature type="region of interest" description="Disordered" evidence="8">
    <location>
        <begin position="402"/>
        <end position="421"/>
    </location>
</feature>
<evidence type="ECO:0000256" key="5">
    <source>
        <dbReference type="ARBA" id="ARBA00022747"/>
    </source>
</evidence>
<dbReference type="RefSeq" id="WP_135522085.1">
    <property type="nucleotide sequence ID" value="NZ_JACIGN010000007.1"/>
</dbReference>
<proteinExistence type="inferred from homology"/>
<dbReference type="PANTHER" id="PTHR10629">
    <property type="entry name" value="CYTOSINE-SPECIFIC METHYLTRANSFERASE"/>
    <property type="match status" value="1"/>
</dbReference>
<evidence type="ECO:0000256" key="1">
    <source>
        <dbReference type="ARBA" id="ARBA00011975"/>
    </source>
</evidence>
<comment type="catalytic activity">
    <reaction evidence="6">
        <text>a 2'-deoxycytidine in DNA + S-adenosyl-L-methionine = a 5-methyl-2'-deoxycytidine in DNA + S-adenosyl-L-homocysteine + H(+)</text>
        <dbReference type="Rhea" id="RHEA:13681"/>
        <dbReference type="Rhea" id="RHEA-COMP:11369"/>
        <dbReference type="Rhea" id="RHEA-COMP:11370"/>
        <dbReference type="ChEBI" id="CHEBI:15378"/>
        <dbReference type="ChEBI" id="CHEBI:57856"/>
        <dbReference type="ChEBI" id="CHEBI:59789"/>
        <dbReference type="ChEBI" id="CHEBI:85452"/>
        <dbReference type="ChEBI" id="CHEBI:85454"/>
        <dbReference type="EC" id="2.1.1.37"/>
    </reaction>
</comment>
<dbReference type="EC" id="2.1.1.37" evidence="1"/>
<dbReference type="Gene3D" id="3.90.120.10">
    <property type="entry name" value="DNA Methylase, subunit A, domain 2"/>
    <property type="match status" value="1"/>
</dbReference>
<evidence type="ECO:0000313" key="9">
    <source>
        <dbReference type="EMBL" id="MBB4490603.1"/>
    </source>
</evidence>
<keyword evidence="2 7" id="KW-0489">Methyltransferase</keyword>
<dbReference type="Pfam" id="PF00145">
    <property type="entry name" value="DNA_methylase"/>
    <property type="match status" value="1"/>
</dbReference>
<protein>
    <recommendedName>
        <fullName evidence="1">DNA (cytosine-5-)-methyltransferase</fullName>
        <ecNumber evidence="1">2.1.1.37</ecNumber>
    </recommendedName>
</protein>
<dbReference type="PROSITE" id="PS00094">
    <property type="entry name" value="C5_MTASE_1"/>
    <property type="match status" value="1"/>
</dbReference>
<evidence type="ECO:0000313" key="10">
    <source>
        <dbReference type="Proteomes" id="UP000534590"/>
    </source>
</evidence>
<dbReference type="Proteomes" id="UP000534590">
    <property type="component" value="Unassembled WGS sequence"/>
</dbReference>
<accession>A0ABR6J6P5</accession>
<feature type="active site" evidence="7">
    <location>
        <position position="75"/>
    </location>
</feature>
<dbReference type="InterPro" id="IPR050390">
    <property type="entry name" value="C5-Methyltransferase"/>
</dbReference>
<dbReference type="GO" id="GO:0032259">
    <property type="term" value="P:methylation"/>
    <property type="evidence" value="ECO:0007669"/>
    <property type="project" value="UniProtKB-KW"/>
</dbReference>
<keyword evidence="4 7" id="KW-0949">S-adenosyl-L-methionine</keyword>
<dbReference type="InterPro" id="IPR001525">
    <property type="entry name" value="C5_MeTfrase"/>
</dbReference>
<sequence length="457" mass="51051">MKVVELFCGAGGMSLGLKRAGFDVVAAYDSMPDAVETYRMNIGDHVHQRDLSDLLGIIPDIVELKPDLIAGGPPCQDFSVAGQRVEGKNARLTLAYAITVAATRPEWFIMENVVQAARSRSWAEARAMLKKAGYGISECRVDFSYYNTPEARRRLIVVGRLGERDGFIEGALADAAADVPKTVRRAFTQVMGEMPTFENRWRPMYNLDIIAKGHVYTRPLRAGRAVRGVDEPYATITRTSGEPPSAAFTAKYEAHPNDSALLEDAAIGHQKFLSRIQGFPEGWKWCSKNKRRIMVMIANAVPPTAAEIIGKVILDRHAGKISPETEDRFMQWLVRGNQRSRATARNIKANLGRARYMLVGRTFDNETLEIAALERAPGFVDMSKGTQSDLRQALRHYRAFENARNGNRQEPVAQAGVERRRPRRIDLKELMQGVAQSLHHSEQGDAPDDVTDFHMMR</sequence>
<dbReference type="PRINTS" id="PR00105">
    <property type="entry name" value="C5METTRFRASE"/>
</dbReference>
<feature type="region of interest" description="Disordered" evidence="8">
    <location>
        <begin position="436"/>
        <end position="457"/>
    </location>
</feature>
<dbReference type="Gene3D" id="3.40.50.150">
    <property type="entry name" value="Vaccinia Virus protein VP39"/>
    <property type="match status" value="1"/>
</dbReference>
<dbReference type="GO" id="GO:0003886">
    <property type="term" value="F:DNA (cytosine-5-)-methyltransferase activity"/>
    <property type="evidence" value="ECO:0007669"/>
    <property type="project" value="UniProtKB-EC"/>
</dbReference>
<dbReference type="InterPro" id="IPR018117">
    <property type="entry name" value="C5_DNA_meth_AS"/>
</dbReference>
<comment type="similarity">
    <text evidence="7">Belongs to the class I-like SAM-binding methyltransferase superfamily. C5-methyltransferase family.</text>
</comment>